<reference evidence="15 16" key="1">
    <citation type="journal article" date="2015" name="Nat. Commun.">
        <title>Outbred genome sequencing and CRISPR/Cas9 gene editing in butterflies.</title>
        <authorList>
            <person name="Li X."/>
            <person name="Fan D."/>
            <person name="Zhang W."/>
            <person name="Liu G."/>
            <person name="Zhang L."/>
            <person name="Zhao L."/>
            <person name="Fang X."/>
            <person name="Chen L."/>
            <person name="Dong Y."/>
            <person name="Chen Y."/>
            <person name="Ding Y."/>
            <person name="Zhao R."/>
            <person name="Feng M."/>
            <person name="Zhu Y."/>
            <person name="Feng Y."/>
            <person name="Jiang X."/>
            <person name="Zhu D."/>
            <person name="Xiang H."/>
            <person name="Feng X."/>
            <person name="Li S."/>
            <person name="Wang J."/>
            <person name="Zhang G."/>
            <person name="Kronforst M.R."/>
            <person name="Wang W."/>
        </authorList>
    </citation>
    <scope>NUCLEOTIDE SEQUENCE [LARGE SCALE GENOMIC DNA]</scope>
    <source>
        <strain evidence="15">Ya'a_city_454_Pm</strain>
        <tissue evidence="15">Whole body</tissue>
    </source>
</reference>
<dbReference type="PANTHER" id="PTHR20963:SF8">
    <property type="entry name" value="MULTIPLE INOSITOL POLYPHOSPHATE PHOSPHATASE 1"/>
    <property type="match status" value="1"/>
</dbReference>
<comment type="subcellular location">
    <subcellularLocation>
        <location evidence="1">Membrane</location>
    </subcellularLocation>
</comment>
<evidence type="ECO:0000313" key="16">
    <source>
        <dbReference type="Proteomes" id="UP000053240"/>
    </source>
</evidence>
<dbReference type="FunCoup" id="A0A194RFH5">
    <property type="interactions" value="118"/>
</dbReference>
<organism evidence="15 16">
    <name type="scientific">Papilio machaon</name>
    <name type="common">Old World swallowtail butterfly</name>
    <dbReference type="NCBI Taxonomy" id="76193"/>
    <lineage>
        <taxon>Eukaryota</taxon>
        <taxon>Metazoa</taxon>
        <taxon>Ecdysozoa</taxon>
        <taxon>Arthropoda</taxon>
        <taxon>Hexapoda</taxon>
        <taxon>Insecta</taxon>
        <taxon>Pterygota</taxon>
        <taxon>Neoptera</taxon>
        <taxon>Endopterygota</taxon>
        <taxon>Lepidoptera</taxon>
        <taxon>Glossata</taxon>
        <taxon>Ditrysia</taxon>
        <taxon>Papilionoidea</taxon>
        <taxon>Papilionidae</taxon>
        <taxon>Papilioninae</taxon>
        <taxon>Papilio</taxon>
    </lineage>
</organism>
<dbReference type="GO" id="GO:0003993">
    <property type="term" value="F:acid phosphatase activity"/>
    <property type="evidence" value="ECO:0007669"/>
    <property type="project" value="TreeGrafter"/>
</dbReference>
<evidence type="ECO:0000256" key="8">
    <source>
        <dbReference type="ARBA" id="ARBA00023136"/>
    </source>
</evidence>
<evidence type="ECO:0000313" key="15">
    <source>
        <dbReference type="EMBL" id="KPJ16573.1"/>
    </source>
</evidence>
<dbReference type="SUPFAM" id="SSF53254">
    <property type="entry name" value="Phosphoglycerate mutase-like"/>
    <property type="match status" value="2"/>
</dbReference>
<dbReference type="GO" id="GO:0016020">
    <property type="term" value="C:membrane"/>
    <property type="evidence" value="ECO:0007669"/>
    <property type="project" value="UniProtKB-SubCell"/>
</dbReference>
<dbReference type="EMBL" id="KQ460211">
    <property type="protein sequence ID" value="KPJ16573.1"/>
    <property type="molecule type" value="Genomic_DNA"/>
</dbReference>
<evidence type="ECO:0000256" key="5">
    <source>
        <dbReference type="ARBA" id="ARBA00018097"/>
    </source>
</evidence>
<dbReference type="Gene3D" id="3.40.50.1240">
    <property type="entry name" value="Phosphoglycerate mutase-like"/>
    <property type="match status" value="2"/>
</dbReference>
<proteinExistence type="inferred from homology"/>
<evidence type="ECO:0000256" key="4">
    <source>
        <dbReference type="ARBA" id="ARBA00013040"/>
    </source>
</evidence>
<sequence>MIISLVLLCVTSSVYGQRECYWNAQCPYLLYSTKTPYDTIRGDIRDQPTIDNCQAVSIWSLHRHGNRNPGSSVTARIKVVAGLKDEIIQSFENGRGQLCSQCPYLLYSTKTPYDTIRGDIRDQPTIDNCQAVSIWSLHRHGNRNPGSSVTARIKVVAGLKDEIIQSFENGRGQLCSQDIDKFRNWKWNETLEVSQSYLTGTGYEEIYDIAKRLRERYPHLLRGSDNDYYFRVTNEQRTVTSGVAFVHGLAEGTNLNLTIDGPYERDDLIRPYENCDRYQQEVKGGPQVEAELEAYFESTEYKTVQNNVQERLGIQTQLSAEDVYSIYEICRFYRSWKETKLCPWCAAFSDQDLIVLEYRDDVRHYYRNAYGSWVPGSIGGNLVKNLYENFEAAVNGTGKNIVSYFSHDTMMEMFYCALGLFKDDAPIRGAVRNPDRLWKTSLIAPFSVNIIAVLNTCQESDTQTFRVQFFMNELVTELCPLAGCTWEQFQEKFQKFTEANLDFCSMDNKVNELEPIGGKASSFTAVINILVMVEVIAYIIRY</sequence>
<dbReference type="InParanoid" id="A0A194RFH5"/>
<name>A0A194RFH5_PAPMA</name>
<dbReference type="PANTHER" id="PTHR20963">
    <property type="entry name" value="MULTIPLE INOSITOL POLYPHOSPHATE PHOSPHATASE-RELATED"/>
    <property type="match status" value="1"/>
</dbReference>
<dbReference type="GO" id="GO:0052745">
    <property type="term" value="F:inositol phosphate phosphatase activity"/>
    <property type="evidence" value="ECO:0007669"/>
    <property type="project" value="TreeGrafter"/>
</dbReference>
<dbReference type="CDD" id="cd07061">
    <property type="entry name" value="HP_HAP_like"/>
    <property type="match status" value="1"/>
</dbReference>
<evidence type="ECO:0000256" key="14">
    <source>
        <dbReference type="SAM" id="SignalP"/>
    </source>
</evidence>
<dbReference type="Proteomes" id="UP000053240">
    <property type="component" value="Unassembled WGS sequence"/>
</dbReference>
<evidence type="ECO:0000256" key="1">
    <source>
        <dbReference type="ARBA" id="ARBA00004370"/>
    </source>
</evidence>
<keyword evidence="6 14" id="KW-0732">Signal</keyword>
<evidence type="ECO:0000256" key="12">
    <source>
        <dbReference type="ARBA" id="ARBA00043691"/>
    </source>
</evidence>
<evidence type="ECO:0000256" key="13">
    <source>
        <dbReference type="ARBA" id="ARBA00043832"/>
    </source>
</evidence>
<comment type="catalytic activity">
    <reaction evidence="12">
        <text>1D-myo-inositol hexakisphosphate + H2O = 1D-myo-inositol 1,2,4,5,6-pentakisphosphate + phosphate</text>
        <dbReference type="Rhea" id="RHEA:16989"/>
        <dbReference type="ChEBI" id="CHEBI:15377"/>
        <dbReference type="ChEBI" id="CHEBI:43474"/>
        <dbReference type="ChEBI" id="CHEBI:57798"/>
        <dbReference type="ChEBI" id="CHEBI:58130"/>
        <dbReference type="EC" id="3.1.3.62"/>
    </reaction>
    <physiologicalReaction direction="left-to-right" evidence="12">
        <dbReference type="Rhea" id="RHEA:16990"/>
    </physiologicalReaction>
</comment>
<keyword evidence="7" id="KW-0378">Hydrolase</keyword>
<dbReference type="EC" id="3.1.3.62" evidence="4"/>
<dbReference type="AlphaFoldDB" id="A0A194RFH5"/>
<comment type="catalytic activity">
    <reaction evidence="13">
        <text>(2R)-2,3-bisphosphoglycerate + H2O = (2R)-2-phosphoglycerate + phosphate</text>
        <dbReference type="Rhea" id="RHEA:27381"/>
        <dbReference type="ChEBI" id="CHEBI:15377"/>
        <dbReference type="ChEBI" id="CHEBI:43474"/>
        <dbReference type="ChEBI" id="CHEBI:58248"/>
        <dbReference type="ChEBI" id="CHEBI:58289"/>
        <dbReference type="EC" id="3.1.3.80"/>
    </reaction>
    <physiologicalReaction direction="left-to-right" evidence="13">
        <dbReference type="Rhea" id="RHEA:27382"/>
    </physiologicalReaction>
</comment>
<gene>
    <name evidence="15" type="ORF">RR48_08164</name>
</gene>
<dbReference type="EC" id="3.1.3.80" evidence="3"/>
<evidence type="ECO:0000256" key="3">
    <source>
        <dbReference type="ARBA" id="ARBA00012976"/>
    </source>
</evidence>
<dbReference type="Pfam" id="PF00328">
    <property type="entry name" value="His_Phos_2"/>
    <property type="match status" value="1"/>
</dbReference>
<evidence type="ECO:0000256" key="9">
    <source>
        <dbReference type="ARBA" id="ARBA00031642"/>
    </source>
</evidence>
<comment type="catalytic activity">
    <reaction evidence="10">
        <text>1D-myo-inositol 1,2,5,6-tetrakisphosphate + H2O = 1D-myo-inositol 1,2,6-trisphosphate + phosphate</text>
        <dbReference type="Rhea" id="RHEA:77119"/>
        <dbReference type="ChEBI" id="CHEBI:15377"/>
        <dbReference type="ChEBI" id="CHEBI:43474"/>
        <dbReference type="ChEBI" id="CHEBI:195535"/>
        <dbReference type="ChEBI" id="CHEBI:195537"/>
        <dbReference type="EC" id="3.1.3.62"/>
    </reaction>
    <physiologicalReaction direction="left-to-right" evidence="10">
        <dbReference type="Rhea" id="RHEA:77120"/>
    </physiologicalReaction>
</comment>
<feature type="chain" id="PRO_5008265161" description="Multiple inositol polyphosphate phosphatase 1" evidence="14">
    <location>
        <begin position="17"/>
        <end position="542"/>
    </location>
</feature>
<dbReference type="InterPro" id="IPR029033">
    <property type="entry name" value="His_PPase_superfam"/>
</dbReference>
<comment type="catalytic activity">
    <reaction evidence="11">
        <text>1D-myo-inositol 1,2,4,5,6-pentakisphosphate + H2O = 1D-myo-inositol 1,2,5,6-tetrakisphosphate + phosphate</text>
        <dbReference type="Rhea" id="RHEA:77115"/>
        <dbReference type="ChEBI" id="CHEBI:15377"/>
        <dbReference type="ChEBI" id="CHEBI:43474"/>
        <dbReference type="ChEBI" id="CHEBI:57798"/>
        <dbReference type="ChEBI" id="CHEBI:195535"/>
        <dbReference type="EC" id="3.1.3.62"/>
    </reaction>
    <physiologicalReaction direction="left-to-right" evidence="11">
        <dbReference type="Rhea" id="RHEA:77116"/>
    </physiologicalReaction>
</comment>
<dbReference type="InterPro" id="IPR000560">
    <property type="entry name" value="His_Pase_clade-2"/>
</dbReference>
<protein>
    <recommendedName>
        <fullName evidence="5">Multiple inositol polyphosphate phosphatase 1</fullName>
        <ecNumber evidence="4">3.1.3.62</ecNumber>
        <ecNumber evidence="3">3.1.3.80</ecNumber>
    </recommendedName>
    <alternativeName>
        <fullName evidence="9">2,3-bisphosphoglycerate 3-phosphatase</fullName>
    </alternativeName>
</protein>
<feature type="signal peptide" evidence="14">
    <location>
        <begin position="1"/>
        <end position="16"/>
    </location>
</feature>
<comment type="similarity">
    <text evidence="2">Belongs to the histidine acid phosphatase family. MINPP1 subfamily.</text>
</comment>
<evidence type="ECO:0000256" key="6">
    <source>
        <dbReference type="ARBA" id="ARBA00022729"/>
    </source>
</evidence>
<evidence type="ECO:0000256" key="2">
    <source>
        <dbReference type="ARBA" id="ARBA00008422"/>
    </source>
</evidence>
<keyword evidence="8" id="KW-0472">Membrane</keyword>
<evidence type="ECO:0000256" key="10">
    <source>
        <dbReference type="ARBA" id="ARBA00043668"/>
    </source>
</evidence>
<evidence type="ECO:0000256" key="11">
    <source>
        <dbReference type="ARBA" id="ARBA00043671"/>
    </source>
</evidence>
<dbReference type="GO" id="GO:0034417">
    <property type="term" value="F:bisphosphoglycerate 3-phosphatase activity"/>
    <property type="evidence" value="ECO:0007669"/>
    <property type="project" value="UniProtKB-EC"/>
</dbReference>
<keyword evidence="16" id="KW-1185">Reference proteome</keyword>
<evidence type="ECO:0000256" key="7">
    <source>
        <dbReference type="ARBA" id="ARBA00022801"/>
    </source>
</evidence>
<accession>A0A194RFH5</accession>